<evidence type="ECO:0000313" key="1">
    <source>
        <dbReference type="EMBL" id="CAF1172689.1"/>
    </source>
</evidence>
<reference evidence="1" key="1">
    <citation type="submission" date="2021-02" db="EMBL/GenBank/DDBJ databases">
        <authorList>
            <person name="Nowell W R."/>
        </authorList>
    </citation>
    <scope>NUCLEOTIDE SEQUENCE</scope>
</reference>
<dbReference type="EMBL" id="CAJOAX010016090">
    <property type="protein sequence ID" value="CAF4161409.1"/>
    <property type="molecule type" value="Genomic_DNA"/>
</dbReference>
<dbReference type="EMBL" id="CAJNOU010001596">
    <property type="protein sequence ID" value="CAF1227331.1"/>
    <property type="molecule type" value="Genomic_DNA"/>
</dbReference>
<evidence type="ECO:0000313" key="3">
    <source>
        <dbReference type="EMBL" id="CAF4161409.1"/>
    </source>
</evidence>
<accession>A0A814UIG0</accession>
<comment type="caution">
    <text evidence="1">The sequence shown here is derived from an EMBL/GenBank/DDBJ whole genome shotgun (WGS) entry which is preliminary data.</text>
</comment>
<dbReference type="Proteomes" id="UP000663889">
    <property type="component" value="Unassembled WGS sequence"/>
</dbReference>
<dbReference type="EMBL" id="CAJNOO010001575">
    <property type="protein sequence ID" value="CAF1172689.1"/>
    <property type="molecule type" value="Genomic_DNA"/>
</dbReference>
<dbReference type="Proteomes" id="UP000663823">
    <property type="component" value="Unassembled WGS sequence"/>
</dbReference>
<organism evidence="1 4">
    <name type="scientific">Rotaria sordida</name>
    <dbReference type="NCBI Taxonomy" id="392033"/>
    <lineage>
        <taxon>Eukaryota</taxon>
        <taxon>Metazoa</taxon>
        <taxon>Spiralia</taxon>
        <taxon>Gnathifera</taxon>
        <taxon>Rotifera</taxon>
        <taxon>Eurotatoria</taxon>
        <taxon>Bdelloidea</taxon>
        <taxon>Philodinida</taxon>
        <taxon>Philodinidae</taxon>
        <taxon>Rotaria</taxon>
    </lineage>
</organism>
<dbReference type="OrthoDB" id="10021044at2759"/>
<name>A0A814UIG0_9BILA</name>
<sequence>MNDTHDISHTTILTDNGQFLNKQILKIITSWKLTTTYIVLNILRFIGGSVFNPKQYRPLSYFDPRIISLKDKQKNGNESESRSIPAKIVVLSQALSSAVNLWKDIANSFKTSKSTPITRIIRLSSTHFDQRSTVLQTIDIAANKASEFINAIIIDYNLPLKGSFVLLGLTYSNDFSWDNIEYLYSSSMDGEISFTYII</sequence>
<dbReference type="Proteomes" id="UP000663882">
    <property type="component" value="Unassembled WGS sequence"/>
</dbReference>
<evidence type="ECO:0000313" key="4">
    <source>
        <dbReference type="Proteomes" id="UP000663882"/>
    </source>
</evidence>
<protein>
    <submittedName>
        <fullName evidence="1">Uncharacterized protein</fullName>
    </submittedName>
</protein>
<proteinExistence type="predicted"/>
<evidence type="ECO:0000313" key="2">
    <source>
        <dbReference type="EMBL" id="CAF1227331.1"/>
    </source>
</evidence>
<dbReference type="AlphaFoldDB" id="A0A814UIG0"/>
<gene>
    <name evidence="3" type="ORF">OTI717_LOCUS36732</name>
    <name evidence="1" type="ORF">RFH988_LOCUS23062</name>
    <name evidence="2" type="ORF">SEV965_LOCUS22506</name>
</gene>